<keyword evidence="7" id="KW-1133">Transmembrane helix</keyword>
<gene>
    <name evidence="9" type="ORF">K678_16880</name>
</gene>
<comment type="pathway">
    <text evidence="2">Lipid metabolism; sphingolipid metabolism.</text>
</comment>
<dbReference type="eggNOG" id="COG1215">
    <property type="taxonomic scope" value="Bacteria"/>
</dbReference>
<keyword evidence="4" id="KW-0328">Glycosyltransferase</keyword>
<keyword evidence="6" id="KW-0812">Transmembrane</keyword>
<dbReference type="PANTHER" id="PTHR12726">
    <property type="entry name" value="CERAMIDE GLUCOSYLTRANSFERASE"/>
    <property type="match status" value="1"/>
</dbReference>
<evidence type="ECO:0000256" key="7">
    <source>
        <dbReference type="ARBA" id="ARBA00022989"/>
    </source>
</evidence>
<sequence length="338" mass="35334">MKPLHGAEDGLEAALVSNLRQDYPEFQILFGVGDPSDTALEVVRALPAPTPGGEVAVVVRPGGPARNRKVANLLSMWPEVRHDLIVVADSDVRVAPGYLDDLVAPFADPKVGVVTCLYVGHPGVGRWSRLGALGINHGFLPSALVARALGRHDGCFGATVAIRRSVLEQGGGLDAVADLLADDWALGAMARAQGQTIALAARPVDIVVTEPGLKALFDHEVRWGRTIASIDRVGHLASIITQPVALALLAALVAQAAGTGGAGLVVLGVAAASRLWAIRAEEAAFGLPRACLTDLALREILSIVVYAVASAGRTVLWRGRRFVVRRDGTLEPVEGLAS</sequence>
<evidence type="ECO:0000313" key="10">
    <source>
        <dbReference type="Proteomes" id="UP000015350"/>
    </source>
</evidence>
<dbReference type="Pfam" id="PF13506">
    <property type="entry name" value="Glyco_transf_21"/>
    <property type="match status" value="1"/>
</dbReference>
<dbReference type="EMBL" id="AQPH01000115">
    <property type="protein sequence ID" value="EPY00280.1"/>
    <property type="molecule type" value="Genomic_DNA"/>
</dbReference>
<dbReference type="GO" id="GO:0006679">
    <property type="term" value="P:glucosylceramide biosynthetic process"/>
    <property type="evidence" value="ECO:0007669"/>
    <property type="project" value="TreeGrafter"/>
</dbReference>
<dbReference type="InterPro" id="IPR029044">
    <property type="entry name" value="Nucleotide-diphossugar_trans"/>
</dbReference>
<evidence type="ECO:0000256" key="2">
    <source>
        <dbReference type="ARBA" id="ARBA00004760"/>
    </source>
</evidence>
<accession>S9TNV0</accession>
<evidence type="ECO:0000256" key="8">
    <source>
        <dbReference type="ARBA" id="ARBA00023136"/>
    </source>
</evidence>
<dbReference type="SUPFAM" id="SSF53448">
    <property type="entry name" value="Nucleotide-diphospho-sugar transferases"/>
    <property type="match status" value="1"/>
</dbReference>
<name>S9TNV0_MAGFU</name>
<dbReference type="GO" id="GO:0016020">
    <property type="term" value="C:membrane"/>
    <property type="evidence" value="ECO:0007669"/>
    <property type="project" value="UniProtKB-SubCell"/>
</dbReference>
<dbReference type="AlphaFoldDB" id="S9TNV0"/>
<dbReference type="PANTHER" id="PTHR12726:SF0">
    <property type="entry name" value="CERAMIDE GLUCOSYLTRANSFERASE"/>
    <property type="match status" value="1"/>
</dbReference>
<dbReference type="InterPro" id="IPR025993">
    <property type="entry name" value="Ceramide_glucosylTrfase"/>
</dbReference>
<organism evidence="9 10">
    <name type="scientific">Magnetospirillum fulvum MGU-K5</name>
    <dbReference type="NCBI Taxonomy" id="1316936"/>
    <lineage>
        <taxon>Bacteria</taxon>
        <taxon>Pseudomonadati</taxon>
        <taxon>Pseudomonadota</taxon>
        <taxon>Alphaproteobacteria</taxon>
        <taxon>Rhodospirillales</taxon>
        <taxon>Rhodospirillaceae</taxon>
        <taxon>Magnetospirillum</taxon>
    </lineage>
</organism>
<protein>
    <submittedName>
        <fullName evidence="9">Cell wall biosynthesis glycosyltransferase</fullName>
    </submittedName>
</protein>
<dbReference type="NCBIfam" id="TIGR03472">
    <property type="entry name" value="HpnI"/>
    <property type="match status" value="1"/>
</dbReference>
<keyword evidence="8" id="KW-0472">Membrane</keyword>
<evidence type="ECO:0000256" key="4">
    <source>
        <dbReference type="ARBA" id="ARBA00022676"/>
    </source>
</evidence>
<evidence type="ECO:0000256" key="3">
    <source>
        <dbReference type="ARBA" id="ARBA00004991"/>
    </source>
</evidence>
<dbReference type="STRING" id="1316936.K678_16880"/>
<dbReference type="InterPro" id="IPR017835">
    <property type="entry name" value="Hopen-assoc_HpnI"/>
</dbReference>
<evidence type="ECO:0000256" key="5">
    <source>
        <dbReference type="ARBA" id="ARBA00022679"/>
    </source>
</evidence>
<proteinExistence type="predicted"/>
<dbReference type="GO" id="GO:0008120">
    <property type="term" value="F:ceramide glucosyltransferase activity"/>
    <property type="evidence" value="ECO:0007669"/>
    <property type="project" value="TreeGrafter"/>
</dbReference>
<dbReference type="Gene3D" id="3.90.550.10">
    <property type="entry name" value="Spore Coat Polysaccharide Biosynthesis Protein SpsA, Chain A"/>
    <property type="match status" value="1"/>
</dbReference>
<evidence type="ECO:0000313" key="9">
    <source>
        <dbReference type="EMBL" id="EPY00280.1"/>
    </source>
</evidence>
<evidence type="ECO:0000256" key="1">
    <source>
        <dbReference type="ARBA" id="ARBA00004141"/>
    </source>
</evidence>
<reference evidence="9 10" key="1">
    <citation type="submission" date="2013-04" db="EMBL/GenBank/DDBJ databases">
        <authorList>
            <person name="Kuznetsov B."/>
            <person name="Ivanovsky R."/>
        </authorList>
    </citation>
    <scope>NUCLEOTIDE SEQUENCE [LARGE SCALE GENOMIC DNA]</scope>
    <source>
        <strain evidence="9 10">MGU-K5</strain>
    </source>
</reference>
<evidence type="ECO:0000256" key="6">
    <source>
        <dbReference type="ARBA" id="ARBA00022692"/>
    </source>
</evidence>
<keyword evidence="5 9" id="KW-0808">Transferase</keyword>
<comment type="caution">
    <text evidence="9">The sequence shown here is derived from an EMBL/GenBank/DDBJ whole genome shotgun (WGS) entry which is preliminary data.</text>
</comment>
<dbReference type="Proteomes" id="UP000015350">
    <property type="component" value="Unassembled WGS sequence"/>
</dbReference>
<comment type="subcellular location">
    <subcellularLocation>
        <location evidence="1">Membrane</location>
        <topology evidence="1">Multi-pass membrane protein</topology>
    </subcellularLocation>
</comment>
<comment type="pathway">
    <text evidence="3">Sphingolipid metabolism.</text>
</comment>